<name>A0A8H2XW51_9AGAM</name>
<feature type="compositionally biased region" description="Pro residues" evidence="1">
    <location>
        <begin position="27"/>
        <end position="37"/>
    </location>
</feature>
<comment type="caution">
    <text evidence="2">The sequence shown here is derived from an EMBL/GenBank/DDBJ whole genome shotgun (WGS) entry which is preliminary data.</text>
</comment>
<protein>
    <submittedName>
        <fullName evidence="2">Uncharacterized protein</fullName>
    </submittedName>
</protein>
<feature type="region of interest" description="Disordered" evidence="1">
    <location>
        <begin position="15"/>
        <end position="50"/>
    </location>
</feature>
<dbReference type="Proteomes" id="UP000663888">
    <property type="component" value="Unassembled WGS sequence"/>
</dbReference>
<accession>A0A8H2XW51</accession>
<dbReference type="AlphaFoldDB" id="A0A8H2XW51"/>
<dbReference type="EMBL" id="CAJMWX010000861">
    <property type="protein sequence ID" value="CAE6436245.1"/>
    <property type="molecule type" value="Genomic_DNA"/>
</dbReference>
<organism evidence="2 3">
    <name type="scientific">Rhizoctonia solani</name>
    <dbReference type="NCBI Taxonomy" id="456999"/>
    <lineage>
        <taxon>Eukaryota</taxon>
        <taxon>Fungi</taxon>
        <taxon>Dikarya</taxon>
        <taxon>Basidiomycota</taxon>
        <taxon>Agaricomycotina</taxon>
        <taxon>Agaricomycetes</taxon>
        <taxon>Cantharellales</taxon>
        <taxon>Ceratobasidiaceae</taxon>
        <taxon>Rhizoctonia</taxon>
    </lineage>
</organism>
<proteinExistence type="predicted"/>
<sequence>MVQMNAFRVIARRRATVPQYHQSEPTNAPPGLTPPTNLPSSSPNLSLPPVPRRSIKKFRKYYIANISSKHGSTQNQVITSGTYHKSGAADFIRLETSENVGGTLGVILLESRPNKGPNTPRLLRRLSQSNAVRSIGNLVPIAPNLGYFSSMRREASGSPNVDPFPTTPQETITFQVPLTLDSVVVLAGKISSRRSRRSLDSKSNTWFIEALWEGLKRLKAVHENDSLVDPAVSLDRDGGNTSTGIPALIDEIMPKFGPSLLHFHHKVLKIQQKRDHTMSASREQKDIVRQEIAERNQDILQTQASWHVAEQEREELRRRESLLRKRVLARNSTL</sequence>
<reference evidence="2" key="1">
    <citation type="submission" date="2021-01" db="EMBL/GenBank/DDBJ databases">
        <authorList>
            <person name="Kaushik A."/>
        </authorList>
    </citation>
    <scope>NUCLEOTIDE SEQUENCE</scope>
    <source>
        <strain evidence="2">AG4-R118</strain>
    </source>
</reference>
<evidence type="ECO:0000256" key="1">
    <source>
        <dbReference type="SAM" id="MobiDB-lite"/>
    </source>
</evidence>
<gene>
    <name evidence="2" type="ORF">RDB_LOCUS42841</name>
</gene>
<evidence type="ECO:0000313" key="3">
    <source>
        <dbReference type="Proteomes" id="UP000663888"/>
    </source>
</evidence>
<evidence type="ECO:0000313" key="2">
    <source>
        <dbReference type="EMBL" id="CAE6436245.1"/>
    </source>
</evidence>